<proteinExistence type="inferred from homology"/>
<accession>A0A2I0AYV1</accession>
<dbReference type="GO" id="GO:0006869">
    <property type="term" value="P:lipid transport"/>
    <property type="evidence" value="ECO:0007669"/>
    <property type="project" value="InterPro"/>
</dbReference>
<dbReference type="OrthoDB" id="690947at2759"/>
<sequence>MGSFAATNVVRFLAAAMIVVAMVEVGAGQQSVPQCAQKLLPCANYLGSSKPPESCCGPVKEAVKNELQCLCSLFNSPELLKAFNINVTQALALPKNCGIQSDQSMCNSISNSTSPGKGSYPIGDRRIVSRCSRHRRRACDRRPAASAVICSVGFNRMGLLFGKPSFRNETASRGLFPLFPFPCAAPSSTSTSTSPTSQTAKPAGSAAAQLSWAGVSGLVGLLWLCLTIILA</sequence>
<feature type="signal peptide" evidence="6">
    <location>
        <begin position="1"/>
        <end position="28"/>
    </location>
</feature>
<dbReference type="SUPFAM" id="SSF47699">
    <property type="entry name" value="Bifunctional inhibitor/lipid-transfer protein/seed storage 2S albumin"/>
    <property type="match status" value="1"/>
</dbReference>
<dbReference type="Pfam" id="PF14368">
    <property type="entry name" value="LTP_2"/>
    <property type="match status" value="1"/>
</dbReference>
<dbReference type="CDD" id="cd00010">
    <property type="entry name" value="AAI_LTSS"/>
    <property type="match status" value="1"/>
</dbReference>
<comment type="similarity">
    <text evidence="1">Belongs to the plant LTP family.</text>
</comment>
<dbReference type="InterPro" id="IPR043325">
    <property type="entry name" value="LTSS"/>
</dbReference>
<evidence type="ECO:0000256" key="1">
    <source>
        <dbReference type="ARBA" id="ARBA00009748"/>
    </source>
</evidence>
<feature type="domain" description="Bifunctional inhibitor/plant lipid transfer protein/seed storage helical" evidence="7">
    <location>
        <begin position="16"/>
        <end position="106"/>
    </location>
</feature>
<evidence type="ECO:0000259" key="7">
    <source>
        <dbReference type="Pfam" id="PF14368"/>
    </source>
</evidence>
<evidence type="ECO:0000256" key="4">
    <source>
        <dbReference type="ARBA" id="ARBA00023180"/>
    </source>
</evidence>
<name>A0A2I0AYV1_9ASPA</name>
<dbReference type="EMBL" id="KZ451935">
    <property type="protein sequence ID" value="PKA60733.1"/>
    <property type="molecule type" value="Genomic_DNA"/>
</dbReference>
<dbReference type="PRINTS" id="PR00382">
    <property type="entry name" value="LIPIDTRNSFER"/>
</dbReference>
<gene>
    <name evidence="8" type="primary">VAS</name>
    <name evidence="8" type="ORF">AXF42_Ash006367</name>
</gene>
<evidence type="ECO:0000256" key="5">
    <source>
        <dbReference type="SAM" id="Phobius"/>
    </source>
</evidence>
<feature type="transmembrane region" description="Helical" evidence="5">
    <location>
        <begin position="210"/>
        <end position="230"/>
    </location>
</feature>
<dbReference type="Proteomes" id="UP000236161">
    <property type="component" value="Unassembled WGS sequence"/>
</dbReference>
<keyword evidence="5" id="KW-0812">Transmembrane</keyword>
<dbReference type="STRING" id="1088818.A0A2I0AYV1"/>
<evidence type="ECO:0000313" key="9">
    <source>
        <dbReference type="Proteomes" id="UP000236161"/>
    </source>
</evidence>
<keyword evidence="5" id="KW-0472">Membrane</keyword>
<dbReference type="InterPro" id="IPR016140">
    <property type="entry name" value="Bifunc_inhib/LTP/seed_store"/>
</dbReference>
<evidence type="ECO:0000256" key="2">
    <source>
        <dbReference type="ARBA" id="ARBA00022729"/>
    </source>
</evidence>
<keyword evidence="2 6" id="KW-0732">Signal</keyword>
<keyword evidence="4" id="KW-0325">Glycoprotein</keyword>
<dbReference type="GO" id="GO:0008289">
    <property type="term" value="F:lipid binding"/>
    <property type="evidence" value="ECO:0007669"/>
    <property type="project" value="InterPro"/>
</dbReference>
<reference evidence="8 9" key="1">
    <citation type="journal article" date="2017" name="Nature">
        <title>The Apostasia genome and the evolution of orchids.</title>
        <authorList>
            <person name="Zhang G.Q."/>
            <person name="Liu K.W."/>
            <person name="Li Z."/>
            <person name="Lohaus R."/>
            <person name="Hsiao Y.Y."/>
            <person name="Niu S.C."/>
            <person name="Wang J.Y."/>
            <person name="Lin Y.C."/>
            <person name="Xu Q."/>
            <person name="Chen L.J."/>
            <person name="Yoshida K."/>
            <person name="Fujiwara S."/>
            <person name="Wang Z.W."/>
            <person name="Zhang Y.Q."/>
            <person name="Mitsuda N."/>
            <person name="Wang M."/>
            <person name="Liu G.H."/>
            <person name="Pecoraro L."/>
            <person name="Huang H.X."/>
            <person name="Xiao X.J."/>
            <person name="Lin M."/>
            <person name="Wu X.Y."/>
            <person name="Wu W.L."/>
            <person name="Chen Y.Y."/>
            <person name="Chang S.B."/>
            <person name="Sakamoto S."/>
            <person name="Ohme-Takagi M."/>
            <person name="Yagi M."/>
            <person name="Zeng S.J."/>
            <person name="Shen C.Y."/>
            <person name="Yeh C.M."/>
            <person name="Luo Y.B."/>
            <person name="Tsai W.C."/>
            <person name="Van de Peer Y."/>
            <person name="Liu Z.J."/>
        </authorList>
    </citation>
    <scope>NUCLEOTIDE SEQUENCE [LARGE SCALE GENOMIC DNA]</scope>
    <source>
        <strain evidence="9">cv. Shenzhen</strain>
        <tissue evidence="8">Stem</tissue>
    </source>
</reference>
<keyword evidence="3" id="KW-1015">Disulfide bond</keyword>
<dbReference type="Gene3D" id="1.10.110.10">
    <property type="entry name" value="Plant lipid-transfer and hydrophobic proteins"/>
    <property type="match status" value="1"/>
</dbReference>
<organism evidence="8 9">
    <name type="scientific">Apostasia shenzhenica</name>
    <dbReference type="NCBI Taxonomy" id="1088818"/>
    <lineage>
        <taxon>Eukaryota</taxon>
        <taxon>Viridiplantae</taxon>
        <taxon>Streptophyta</taxon>
        <taxon>Embryophyta</taxon>
        <taxon>Tracheophyta</taxon>
        <taxon>Spermatophyta</taxon>
        <taxon>Magnoliopsida</taxon>
        <taxon>Liliopsida</taxon>
        <taxon>Asparagales</taxon>
        <taxon>Orchidaceae</taxon>
        <taxon>Apostasioideae</taxon>
        <taxon>Apostasia</taxon>
    </lineage>
</organism>
<dbReference type="PANTHER" id="PTHR33044">
    <property type="entry name" value="BIFUNCTIONAL INHIBITOR/LIPID-TRANSFER PROTEIN/SEED STORAGE 2S ALBUMIN SUPERFAMILY PROTEIN-RELATED"/>
    <property type="match status" value="1"/>
</dbReference>
<dbReference type="AlphaFoldDB" id="A0A2I0AYV1"/>
<evidence type="ECO:0000256" key="6">
    <source>
        <dbReference type="SAM" id="SignalP"/>
    </source>
</evidence>
<keyword evidence="9" id="KW-1185">Reference proteome</keyword>
<evidence type="ECO:0000256" key="3">
    <source>
        <dbReference type="ARBA" id="ARBA00023157"/>
    </source>
</evidence>
<dbReference type="InterPro" id="IPR036312">
    <property type="entry name" value="Bifun_inhib/LTP/seed_sf"/>
</dbReference>
<feature type="chain" id="PRO_5014188883" evidence="6">
    <location>
        <begin position="29"/>
        <end position="231"/>
    </location>
</feature>
<dbReference type="InterPro" id="IPR000528">
    <property type="entry name" value="Plant_nsLTP"/>
</dbReference>
<keyword evidence="5" id="KW-1133">Transmembrane helix</keyword>
<protein>
    <submittedName>
        <fullName evidence="8">Lipid transfer-like protein VAS</fullName>
    </submittedName>
</protein>
<evidence type="ECO:0000313" key="8">
    <source>
        <dbReference type="EMBL" id="PKA60733.1"/>
    </source>
</evidence>